<dbReference type="InParanoid" id="E9I117"/>
<evidence type="ECO:0000256" key="1">
    <source>
        <dbReference type="SAM" id="MobiDB-lite"/>
    </source>
</evidence>
<dbReference type="OMA" id="EERFSIM"/>
<dbReference type="KEGG" id="dpx:DAPPUDRAFT_120343"/>
<reference evidence="3 4" key="1">
    <citation type="journal article" date="2011" name="Science">
        <title>The ecoresponsive genome of Daphnia pulex.</title>
        <authorList>
            <person name="Colbourne J.K."/>
            <person name="Pfrender M.E."/>
            <person name="Gilbert D."/>
            <person name="Thomas W.K."/>
            <person name="Tucker A."/>
            <person name="Oakley T.H."/>
            <person name="Tokishita S."/>
            <person name="Aerts A."/>
            <person name="Arnold G.J."/>
            <person name="Basu M.K."/>
            <person name="Bauer D.J."/>
            <person name="Caceres C.E."/>
            <person name="Carmel L."/>
            <person name="Casola C."/>
            <person name="Choi J.H."/>
            <person name="Detter J.C."/>
            <person name="Dong Q."/>
            <person name="Dusheyko S."/>
            <person name="Eads B.D."/>
            <person name="Frohlich T."/>
            <person name="Geiler-Samerotte K.A."/>
            <person name="Gerlach D."/>
            <person name="Hatcher P."/>
            <person name="Jogdeo S."/>
            <person name="Krijgsveld J."/>
            <person name="Kriventseva E.V."/>
            <person name="Kultz D."/>
            <person name="Laforsch C."/>
            <person name="Lindquist E."/>
            <person name="Lopez J."/>
            <person name="Manak J.R."/>
            <person name="Muller J."/>
            <person name="Pangilinan J."/>
            <person name="Patwardhan R.P."/>
            <person name="Pitluck S."/>
            <person name="Pritham E.J."/>
            <person name="Rechtsteiner A."/>
            <person name="Rho M."/>
            <person name="Rogozin I.B."/>
            <person name="Sakarya O."/>
            <person name="Salamov A."/>
            <person name="Schaack S."/>
            <person name="Shapiro H."/>
            <person name="Shiga Y."/>
            <person name="Skalitzky C."/>
            <person name="Smith Z."/>
            <person name="Souvorov A."/>
            <person name="Sung W."/>
            <person name="Tang Z."/>
            <person name="Tsuchiya D."/>
            <person name="Tu H."/>
            <person name="Vos H."/>
            <person name="Wang M."/>
            <person name="Wolf Y.I."/>
            <person name="Yamagata H."/>
            <person name="Yamada T."/>
            <person name="Ye Y."/>
            <person name="Shaw J.R."/>
            <person name="Andrews J."/>
            <person name="Crease T.J."/>
            <person name="Tang H."/>
            <person name="Lucas S.M."/>
            <person name="Robertson H.M."/>
            <person name="Bork P."/>
            <person name="Koonin E.V."/>
            <person name="Zdobnov E.M."/>
            <person name="Grigoriev I.V."/>
            <person name="Lynch M."/>
            <person name="Boore J.L."/>
        </authorList>
    </citation>
    <scope>NUCLEOTIDE SEQUENCE [LARGE SCALE GENOMIC DNA]</scope>
</reference>
<organism evidence="3 4">
    <name type="scientific">Daphnia pulex</name>
    <name type="common">Water flea</name>
    <dbReference type="NCBI Taxonomy" id="6669"/>
    <lineage>
        <taxon>Eukaryota</taxon>
        <taxon>Metazoa</taxon>
        <taxon>Ecdysozoa</taxon>
        <taxon>Arthropoda</taxon>
        <taxon>Crustacea</taxon>
        <taxon>Branchiopoda</taxon>
        <taxon>Diplostraca</taxon>
        <taxon>Cladocera</taxon>
        <taxon>Anomopoda</taxon>
        <taxon>Daphniidae</taxon>
        <taxon>Daphnia</taxon>
    </lineage>
</organism>
<dbReference type="PANTHER" id="PTHR15678">
    <property type="entry name" value="ANTIGEN MLAA-22-RELATED"/>
    <property type="match status" value="1"/>
</dbReference>
<dbReference type="PANTHER" id="PTHR15678:SF6">
    <property type="entry name" value="BRIDGE-LIKE LIPID TRANSFER PROTEIN FAMILY MEMBER 2"/>
    <property type="match status" value="1"/>
</dbReference>
<accession>E9I117</accession>
<evidence type="ECO:0000313" key="4">
    <source>
        <dbReference type="Proteomes" id="UP000000305"/>
    </source>
</evidence>
<evidence type="ECO:0000313" key="3">
    <source>
        <dbReference type="EMBL" id="EFX62313.1"/>
    </source>
</evidence>
<proteinExistence type="predicted"/>
<dbReference type="AlphaFoldDB" id="E9I117"/>
<gene>
    <name evidence="3" type="ORF">DAPPUDRAFT_120343</name>
</gene>
<dbReference type="EMBL" id="GL733682">
    <property type="protein sequence ID" value="EFX62313.1"/>
    <property type="molecule type" value="Genomic_DNA"/>
</dbReference>
<sequence>MVLCDDPFEVKLRDNYELREDEFRESLKRERMLDAKIEELRRTHPLLTQGKIDDLYANLGGRNVEIFVQRAQRMYEARSMRTALFRWEMEQVDLMALADPSFHGNDNVVRNIQEMDPDSPWPDEEIDFITLWCRAVRATCHRWRFLLRDFPQPLLDIHELLLFGRLAGAEQQSSWRARRTCTVSVAAPWSDVQIERGMNQLKFYHDFSCHAESWRLAYGACWEPVIAQCNLAWDFVSPPSKLLRLGEFNVYVRTASKYDDCRLLHLPRLKLTIGLTWHCLADPNEHLAVQPCAPDRIPEYSSNQEHDSTSELEWGEWKFPT</sequence>
<name>E9I117_DAPPU</name>
<dbReference type="HOGENOM" id="CLU_866719_0_0_1"/>
<protein>
    <recommendedName>
        <fullName evidence="2">FMP27/BLTP2/Hobbit GFWDK motif-containing RBG unit domain-containing protein</fullName>
    </recommendedName>
</protein>
<dbReference type="eggNOG" id="KOG1910">
    <property type="taxonomic scope" value="Eukaryota"/>
</dbReference>
<dbReference type="SMART" id="SM01214">
    <property type="entry name" value="Fmp27_GFWDK"/>
    <property type="match status" value="1"/>
</dbReference>
<dbReference type="InterPro" id="IPR045167">
    <property type="entry name" value="Hobbit"/>
</dbReference>
<evidence type="ECO:0000259" key="2">
    <source>
        <dbReference type="SMART" id="SM01214"/>
    </source>
</evidence>
<feature type="domain" description="FMP27/BLTP2/Hobbit GFWDK motif-containing RBG unit" evidence="2">
    <location>
        <begin position="149"/>
        <end position="260"/>
    </location>
</feature>
<dbReference type="InterPro" id="IPR019441">
    <property type="entry name" value="FMP27/BLTP2/Hobbit_GFWDK_RBG"/>
</dbReference>
<dbReference type="Proteomes" id="UP000000305">
    <property type="component" value="Unassembled WGS sequence"/>
</dbReference>
<dbReference type="OrthoDB" id="1562405at2759"/>
<dbReference type="STRING" id="6669.E9I117"/>
<dbReference type="Pfam" id="PF10344">
    <property type="entry name" value="Hobbit"/>
    <property type="match status" value="2"/>
</dbReference>
<feature type="region of interest" description="Disordered" evidence="1">
    <location>
        <begin position="300"/>
        <end position="321"/>
    </location>
</feature>
<keyword evidence="4" id="KW-1185">Reference proteome</keyword>